<keyword evidence="3" id="KW-0597">Phosphoprotein</keyword>
<dbReference type="STRING" id="624147.SAMN04487970_104748"/>
<organism evidence="11 12">
    <name type="scientific">Paenibacillus tianmuensis</name>
    <dbReference type="NCBI Taxonomy" id="624147"/>
    <lineage>
        <taxon>Bacteria</taxon>
        <taxon>Bacillati</taxon>
        <taxon>Bacillota</taxon>
        <taxon>Bacilli</taxon>
        <taxon>Bacillales</taxon>
        <taxon>Paenibacillaceae</taxon>
        <taxon>Paenibacillus</taxon>
    </lineage>
</organism>
<keyword evidence="4" id="KW-0808">Transferase</keyword>
<keyword evidence="5" id="KW-0547">Nucleotide-binding</keyword>
<dbReference type="GO" id="GO:0005524">
    <property type="term" value="F:ATP binding"/>
    <property type="evidence" value="ECO:0007669"/>
    <property type="project" value="UniProtKB-KW"/>
</dbReference>
<dbReference type="RefSeq" id="WP_090675676.1">
    <property type="nucleotide sequence ID" value="NZ_FMTT01000047.1"/>
</dbReference>
<dbReference type="GO" id="GO:0042802">
    <property type="term" value="F:identical protein binding"/>
    <property type="evidence" value="ECO:0007669"/>
    <property type="project" value="TreeGrafter"/>
</dbReference>
<feature type="transmembrane region" description="Helical" evidence="9">
    <location>
        <begin position="333"/>
        <end position="351"/>
    </location>
</feature>
<evidence type="ECO:0000259" key="10">
    <source>
        <dbReference type="PROSITE" id="PS50109"/>
    </source>
</evidence>
<dbReference type="Proteomes" id="UP000198601">
    <property type="component" value="Unassembled WGS sequence"/>
</dbReference>
<dbReference type="SUPFAM" id="SSF55890">
    <property type="entry name" value="Sporulation response regulatory protein Spo0B"/>
    <property type="match status" value="1"/>
</dbReference>
<name>A0A1G4TBJ0_9BACL</name>
<evidence type="ECO:0000313" key="12">
    <source>
        <dbReference type="Proteomes" id="UP000198601"/>
    </source>
</evidence>
<keyword evidence="9" id="KW-1133">Transmembrane helix</keyword>
<gene>
    <name evidence="11" type="ORF">SAMN04487970_104748</name>
</gene>
<proteinExistence type="predicted"/>
<comment type="catalytic activity">
    <reaction evidence="1">
        <text>ATP + protein L-histidine = ADP + protein N-phospho-L-histidine.</text>
        <dbReference type="EC" id="2.7.13.3"/>
    </reaction>
</comment>
<feature type="transmembrane region" description="Helical" evidence="9">
    <location>
        <begin position="12"/>
        <end position="34"/>
    </location>
</feature>
<dbReference type="PANTHER" id="PTHR40448:SF1">
    <property type="entry name" value="TWO-COMPONENT SENSOR HISTIDINE KINASE"/>
    <property type="match status" value="1"/>
</dbReference>
<evidence type="ECO:0000256" key="3">
    <source>
        <dbReference type="ARBA" id="ARBA00022553"/>
    </source>
</evidence>
<dbReference type="PRINTS" id="PR00344">
    <property type="entry name" value="BCTRLSENSOR"/>
</dbReference>
<dbReference type="AlphaFoldDB" id="A0A1G4TBJ0"/>
<dbReference type="InterPro" id="IPR005467">
    <property type="entry name" value="His_kinase_dom"/>
</dbReference>
<dbReference type="EMBL" id="FMTT01000047">
    <property type="protein sequence ID" value="SCW78792.1"/>
    <property type="molecule type" value="Genomic_DNA"/>
</dbReference>
<keyword evidence="9" id="KW-0812">Transmembrane</keyword>
<dbReference type="Pfam" id="PF02518">
    <property type="entry name" value="HATPase_c"/>
    <property type="match status" value="1"/>
</dbReference>
<dbReference type="InterPro" id="IPR039506">
    <property type="entry name" value="SPOB_a"/>
</dbReference>
<accession>A0A1G4TBJ0</accession>
<dbReference type="Gene3D" id="1.10.287.130">
    <property type="match status" value="1"/>
</dbReference>
<protein>
    <recommendedName>
        <fullName evidence="2">histidine kinase</fullName>
        <ecNumber evidence="2">2.7.13.3</ecNumber>
    </recommendedName>
</protein>
<evidence type="ECO:0000256" key="8">
    <source>
        <dbReference type="ARBA" id="ARBA00023012"/>
    </source>
</evidence>
<keyword evidence="9" id="KW-0472">Membrane</keyword>
<dbReference type="InterPro" id="IPR016120">
    <property type="entry name" value="Sig_transdc_His_kin_SpoOB"/>
</dbReference>
<dbReference type="Pfam" id="PF14689">
    <property type="entry name" value="SPOB_a"/>
    <property type="match status" value="1"/>
</dbReference>
<evidence type="ECO:0000256" key="7">
    <source>
        <dbReference type="ARBA" id="ARBA00022840"/>
    </source>
</evidence>
<sequence length="574" mass="65771">MKLDLFMNTRRLKVSIISLILIILVLSVINSTYYNFTRNELLKQQVEKMKIQATNIKIAIELSQKGEKYVEGMVAQNLRTVSLYVQSNVDPDIEKVSNEKLKELSQNSGIDHITLLRRSGDDIIGYRSSEPKEIGMSSKRWGGHWFRAFNQLFEYKQVDVPDGEILPNFWAGPWSTSSTDPSSVDKWGYYYDGTTNYIIDPYVHDKSIRQYQKDTGVDATIQQMIKNTNVTEVTVFNPPIFLKEKEAYQENGHVWHEDREVLFGTYSLVDNRDAMFVKQALDTNVEKTYETMMNGTDIIKTFFPLHLDVPVVVGLVTDLSSLNSYMKNLQIKMVILIGVTTIVALVVFMLISRYYTRNKEAAVQSVQEVFVGNMDQLFTTLREQRHDFNNHIATINSLVHLKEYEELNKYTKEIVGEITIVNDIINIKSPALSALIQAKITQALKKRITLDHNIINMEQLSLGAIKSTDLVKILSNLIDNAFEAVETLPENERYVELNGYIKQDKLYFSVYNKGTPIPSEQIGKMFEKGFSTKKSNNNSGLGLFIVQRIIKQYKGKILVMPMQEGNKFEIIIPL</sequence>
<keyword evidence="12" id="KW-1185">Reference proteome</keyword>
<feature type="domain" description="Histidine kinase" evidence="10">
    <location>
        <begin position="470"/>
        <end position="574"/>
    </location>
</feature>
<dbReference type="SMART" id="SM00387">
    <property type="entry name" value="HATPase_c"/>
    <property type="match status" value="1"/>
</dbReference>
<dbReference type="InterPro" id="IPR003594">
    <property type="entry name" value="HATPase_dom"/>
</dbReference>
<dbReference type="Gene3D" id="3.30.565.10">
    <property type="entry name" value="Histidine kinase-like ATPase, C-terminal domain"/>
    <property type="match status" value="1"/>
</dbReference>
<evidence type="ECO:0000256" key="9">
    <source>
        <dbReference type="SAM" id="Phobius"/>
    </source>
</evidence>
<evidence type="ECO:0000256" key="1">
    <source>
        <dbReference type="ARBA" id="ARBA00000085"/>
    </source>
</evidence>
<keyword evidence="8" id="KW-0902">Two-component regulatory system</keyword>
<dbReference type="PANTHER" id="PTHR40448">
    <property type="entry name" value="TWO-COMPONENT SENSOR HISTIDINE KINASE"/>
    <property type="match status" value="1"/>
</dbReference>
<dbReference type="InterPro" id="IPR036890">
    <property type="entry name" value="HATPase_C_sf"/>
</dbReference>
<evidence type="ECO:0000256" key="4">
    <source>
        <dbReference type="ARBA" id="ARBA00022679"/>
    </source>
</evidence>
<evidence type="ECO:0000256" key="2">
    <source>
        <dbReference type="ARBA" id="ARBA00012438"/>
    </source>
</evidence>
<evidence type="ECO:0000256" key="5">
    <source>
        <dbReference type="ARBA" id="ARBA00022741"/>
    </source>
</evidence>
<dbReference type="EC" id="2.7.13.3" evidence="2"/>
<keyword evidence="7" id="KW-0067">ATP-binding</keyword>
<dbReference type="InterPro" id="IPR004358">
    <property type="entry name" value="Sig_transdc_His_kin-like_C"/>
</dbReference>
<keyword evidence="6 11" id="KW-0418">Kinase</keyword>
<dbReference type="SUPFAM" id="SSF55874">
    <property type="entry name" value="ATPase domain of HSP90 chaperone/DNA topoisomerase II/histidine kinase"/>
    <property type="match status" value="1"/>
</dbReference>
<reference evidence="12" key="1">
    <citation type="submission" date="2016-10" db="EMBL/GenBank/DDBJ databases">
        <authorList>
            <person name="Varghese N."/>
            <person name="Submissions S."/>
        </authorList>
    </citation>
    <scope>NUCLEOTIDE SEQUENCE [LARGE SCALE GENOMIC DNA]</scope>
    <source>
        <strain evidence="12">CGMCC 1.8946</strain>
    </source>
</reference>
<dbReference type="OrthoDB" id="1634477at2"/>
<dbReference type="GO" id="GO:0000155">
    <property type="term" value="F:phosphorelay sensor kinase activity"/>
    <property type="evidence" value="ECO:0007669"/>
    <property type="project" value="InterPro"/>
</dbReference>
<evidence type="ECO:0000256" key="6">
    <source>
        <dbReference type="ARBA" id="ARBA00022777"/>
    </source>
</evidence>
<dbReference type="PROSITE" id="PS50109">
    <property type="entry name" value="HIS_KIN"/>
    <property type="match status" value="1"/>
</dbReference>
<evidence type="ECO:0000313" key="11">
    <source>
        <dbReference type="EMBL" id="SCW78792.1"/>
    </source>
</evidence>